<comment type="caution">
    <text evidence="1">The sequence shown here is derived from an EMBL/GenBank/DDBJ whole genome shotgun (WGS) entry which is preliminary data.</text>
</comment>
<organism evidence="1 2">
    <name type="scientific">Trichinella pseudospiralis</name>
    <name type="common">Parasitic roundworm</name>
    <dbReference type="NCBI Taxonomy" id="6337"/>
    <lineage>
        <taxon>Eukaryota</taxon>
        <taxon>Metazoa</taxon>
        <taxon>Ecdysozoa</taxon>
        <taxon>Nematoda</taxon>
        <taxon>Enoplea</taxon>
        <taxon>Dorylaimia</taxon>
        <taxon>Trichinellida</taxon>
        <taxon>Trichinellidae</taxon>
        <taxon>Trichinella</taxon>
    </lineage>
</organism>
<accession>A0A0V1GEK5</accession>
<dbReference type="EMBL" id="JYDS01003028">
    <property type="protein sequence ID" value="KRY96629.1"/>
    <property type="molecule type" value="Genomic_DNA"/>
</dbReference>
<protein>
    <submittedName>
        <fullName evidence="1">Uncharacterized protein</fullName>
    </submittedName>
</protein>
<dbReference type="AlphaFoldDB" id="A0A0V1GEK5"/>
<name>A0A0V1GEK5_TRIPS</name>
<gene>
    <name evidence="1" type="ORF">T4B_6369</name>
</gene>
<evidence type="ECO:0000313" key="1">
    <source>
        <dbReference type="EMBL" id="KRY96629.1"/>
    </source>
</evidence>
<proteinExistence type="predicted"/>
<dbReference type="Proteomes" id="UP000054805">
    <property type="component" value="Unassembled WGS sequence"/>
</dbReference>
<sequence length="62" mass="7018">MMEIKQPETDTSPVCFAFPNISEEAKSVKIRFGAKWNPYNSTALSPELSVICACRKCHIVWN</sequence>
<evidence type="ECO:0000313" key="2">
    <source>
        <dbReference type="Proteomes" id="UP000054805"/>
    </source>
</evidence>
<reference evidence="1 2" key="1">
    <citation type="submission" date="2015-01" db="EMBL/GenBank/DDBJ databases">
        <title>Evolution of Trichinella species and genotypes.</title>
        <authorList>
            <person name="Korhonen P.K."/>
            <person name="Edoardo P."/>
            <person name="Giuseppe L.R."/>
            <person name="Gasser R.B."/>
        </authorList>
    </citation>
    <scope>NUCLEOTIDE SEQUENCE [LARGE SCALE GENOMIC DNA]</scope>
    <source>
        <strain evidence="1">ISS588</strain>
    </source>
</reference>
<keyword evidence="2" id="KW-1185">Reference proteome</keyword>